<feature type="region of interest" description="Disordered" evidence="3">
    <location>
        <begin position="736"/>
        <end position="766"/>
    </location>
</feature>
<dbReference type="EMBL" id="MUJZ01038658">
    <property type="protein sequence ID" value="OTF76192.1"/>
    <property type="molecule type" value="Genomic_DNA"/>
</dbReference>
<feature type="region of interest" description="Disordered" evidence="3">
    <location>
        <begin position="1020"/>
        <end position="1052"/>
    </location>
</feature>
<evidence type="ECO:0000256" key="2">
    <source>
        <dbReference type="ARBA" id="ARBA00022687"/>
    </source>
</evidence>
<feature type="compositionally biased region" description="Low complexity" evidence="3">
    <location>
        <begin position="35"/>
        <end position="68"/>
    </location>
</feature>
<feature type="region of interest" description="Disordered" evidence="3">
    <location>
        <begin position="1"/>
        <end position="94"/>
    </location>
</feature>
<keyword evidence="2" id="KW-0879">Wnt signaling pathway</keyword>
<organism evidence="4 5">
    <name type="scientific">Euroglyphus maynei</name>
    <name type="common">Mayne's house dust mite</name>
    <dbReference type="NCBI Taxonomy" id="6958"/>
    <lineage>
        <taxon>Eukaryota</taxon>
        <taxon>Metazoa</taxon>
        <taxon>Ecdysozoa</taxon>
        <taxon>Arthropoda</taxon>
        <taxon>Chelicerata</taxon>
        <taxon>Arachnida</taxon>
        <taxon>Acari</taxon>
        <taxon>Acariformes</taxon>
        <taxon>Sarcoptiformes</taxon>
        <taxon>Astigmata</taxon>
        <taxon>Psoroptidia</taxon>
        <taxon>Analgoidea</taxon>
        <taxon>Pyroglyphidae</taxon>
        <taxon>Pyroglyphinae</taxon>
        <taxon>Euroglyphus</taxon>
    </lineage>
</organism>
<dbReference type="PANTHER" id="PTHR12607:SF12">
    <property type="entry name" value="APC-LIKE, ISOFORM A-RELATED"/>
    <property type="match status" value="1"/>
</dbReference>
<dbReference type="GO" id="GO:0045295">
    <property type="term" value="F:gamma-catenin binding"/>
    <property type="evidence" value="ECO:0007669"/>
    <property type="project" value="TreeGrafter"/>
</dbReference>
<dbReference type="GO" id="GO:0016055">
    <property type="term" value="P:Wnt signaling pathway"/>
    <property type="evidence" value="ECO:0007669"/>
    <property type="project" value="UniProtKB-KW"/>
</dbReference>
<protein>
    <submittedName>
        <fullName evidence="4">APC-like protein</fullName>
    </submittedName>
</protein>
<sequence length="1199" mass="134477">MDDDDNHSIKDDNDEKSTKILKADGIGMKQKRIDSGISSSSSSTMVSSIDSSLSTTATSETTTTTISDDTLRNDDSDDDGEMNNNNNNDNKMTKNPEMLCSLLEMMKLSSSEEFAKKLCFMSESPLLCQEMRNCGYIPMLIRLIHQSTMDDQDDWTLEQLQQQSRINRNLVQALNNIIQHTKRNRKELKILKILEDLKAFVEILLRKFLENQTAESVDHPCNLIVDLYKMCSEKQSIELIEFFGGVFVISEVIKIDYKCHGDSHNEDCYRIRLYSIMILTHVTYNNPQVKSLLGSKKSFLLVLIELLRISNEDLIQTIAKVIQNLSWDTNYISMQTMRDVKTVTHLTNSMLNVEKESTIKCLLAALGNLTASSPQNKADFCRVNGGLEFLIKSMKINSNTDDDNDNSIVKNTKNGDNLKTDNKNKMSISVVEASGRILRNISSYIAMEEKYRQILRENNVIVMLLNHLESPSLDVVSNACVILSNLSVFTVESSRDQMLMIESNAITKLAKLIHSKHRTIREGAMATYKHLITSQAFNNDGHNQHSNHHQTLSTSLSISSFPMRKMKAIKDEIANLTTLNNNHDEMPVDLSKSFNFGSSINRSRFSRSTSHDSIRNSGQTIIMTKSTPDSFVAPYHHLQQSNNKSNRSIAKSLSNVNRKSTATRITCDNSNDNCAISDGISSDYDIYSGDAKCQIPLNQSLSNNSHKGFIHQDESSDIIGDDDELDYTTDFSERYKDDEDGHELSGRHHHHSHRNRSGKRTTESVAEDSVKIYETEGTPLVFSLAPSLSDLHDIDLKSIYEDERENEQTNDHAEKTKSKPSKALNDENGNNVDKTPKNNLSMINLTSTIKLNRNVSRIPAKSIDTSRIEESNKKPILPPKPTTTDVVDLIRTDKNNNNTQWNNNGKSTNENDHKTDAEYFNEDLAIKFETEDTPAIFSHATSLSSLNVDDDDDHANHSSIVEPSAINVSISSNVEQSIDNDTIVMKSNDNDEKKVPNGNIADKNEEKCNENLKTCDDEFSKKKENHEQKQSSSSSVVKSGSIKPESEDDEDEQILKKCIEFALPSKKKSSANSSVVIANQSNNNSNNRRPLYSHHKSPRTNKHSSSVNVKNSPQTPLMMMNHHNNSSSGQQSTLTSSKQQSPLLRKSLSKPIDLPSSGAQSVGAISDQRRQFCVEDTPIQFSECHSSLSSLSFDSDNGI</sequence>
<gene>
    <name evidence="4" type="ORF">BLA29_001143</name>
</gene>
<dbReference type="GO" id="GO:0001708">
    <property type="term" value="P:cell fate specification"/>
    <property type="evidence" value="ECO:0007669"/>
    <property type="project" value="TreeGrafter"/>
</dbReference>
<feature type="compositionally biased region" description="Basic and acidic residues" evidence="3">
    <location>
        <begin position="1"/>
        <end position="22"/>
    </location>
</feature>
<dbReference type="GO" id="GO:0016342">
    <property type="term" value="C:catenin complex"/>
    <property type="evidence" value="ECO:0007669"/>
    <property type="project" value="TreeGrafter"/>
</dbReference>
<feature type="non-terminal residue" evidence="4">
    <location>
        <position position="1199"/>
    </location>
</feature>
<proteinExistence type="inferred from homology"/>
<feature type="compositionally biased region" description="Basic and acidic residues" evidence="3">
    <location>
        <begin position="736"/>
        <end position="746"/>
    </location>
</feature>
<evidence type="ECO:0000313" key="4">
    <source>
        <dbReference type="EMBL" id="OTF76192.1"/>
    </source>
</evidence>
<dbReference type="InterPro" id="IPR011989">
    <property type="entry name" value="ARM-like"/>
</dbReference>
<feature type="compositionally biased region" description="Basic and acidic residues" evidence="3">
    <location>
        <begin position="1020"/>
        <end position="1029"/>
    </location>
</feature>
<feature type="compositionally biased region" description="Low complexity" evidence="3">
    <location>
        <begin position="1078"/>
        <end position="1087"/>
    </location>
</feature>
<dbReference type="SUPFAM" id="SSF48371">
    <property type="entry name" value="ARM repeat"/>
    <property type="match status" value="2"/>
</dbReference>
<dbReference type="GO" id="GO:0090090">
    <property type="term" value="P:negative regulation of canonical Wnt signaling pathway"/>
    <property type="evidence" value="ECO:0007669"/>
    <property type="project" value="TreeGrafter"/>
</dbReference>
<reference evidence="4 5" key="1">
    <citation type="submission" date="2017-03" db="EMBL/GenBank/DDBJ databases">
        <title>Genome Survey of Euroglyphus maynei.</title>
        <authorList>
            <person name="Arlian L.G."/>
            <person name="Morgan M.S."/>
            <person name="Rider S.D."/>
        </authorList>
    </citation>
    <scope>NUCLEOTIDE SEQUENCE [LARGE SCALE GENOMIC DNA]</scope>
    <source>
        <strain evidence="4">Arlian Lab</strain>
        <tissue evidence="4">Whole body</tissue>
    </source>
</reference>
<dbReference type="InterPro" id="IPR016024">
    <property type="entry name" value="ARM-type_fold"/>
</dbReference>
<feature type="compositionally biased region" description="Low complexity" evidence="3">
    <location>
        <begin position="1103"/>
        <end position="1141"/>
    </location>
</feature>
<feature type="compositionally biased region" description="Low complexity" evidence="3">
    <location>
        <begin position="895"/>
        <end position="904"/>
    </location>
</feature>
<feature type="compositionally biased region" description="Low complexity" evidence="3">
    <location>
        <begin position="1030"/>
        <end position="1043"/>
    </location>
</feature>
<name>A0A1Y3B5T9_EURMA</name>
<comment type="similarity">
    <text evidence="1">Belongs to the adenomatous polyposis coli (APC) family.</text>
</comment>
<feature type="compositionally biased region" description="Polar residues" evidence="3">
    <location>
        <begin position="827"/>
        <end position="839"/>
    </location>
</feature>
<dbReference type="OrthoDB" id="6516951at2759"/>
<feature type="region of interest" description="Disordered" evidence="3">
    <location>
        <begin position="894"/>
        <end position="913"/>
    </location>
</feature>
<dbReference type="GO" id="GO:0007389">
    <property type="term" value="P:pattern specification process"/>
    <property type="evidence" value="ECO:0007669"/>
    <property type="project" value="TreeGrafter"/>
</dbReference>
<dbReference type="GO" id="GO:0008013">
    <property type="term" value="F:beta-catenin binding"/>
    <property type="evidence" value="ECO:0007669"/>
    <property type="project" value="InterPro"/>
</dbReference>
<dbReference type="InterPro" id="IPR009223">
    <property type="entry name" value="APC_rpt"/>
</dbReference>
<evidence type="ECO:0000256" key="1">
    <source>
        <dbReference type="ARBA" id="ARBA00009051"/>
    </source>
</evidence>
<feature type="region of interest" description="Disordered" evidence="3">
    <location>
        <begin position="985"/>
        <end position="1005"/>
    </location>
</feature>
<dbReference type="InterPro" id="IPR000225">
    <property type="entry name" value="Armadillo"/>
</dbReference>
<keyword evidence="5" id="KW-1185">Reference proteome</keyword>
<dbReference type="GO" id="GO:0007399">
    <property type="term" value="P:nervous system development"/>
    <property type="evidence" value="ECO:0007669"/>
    <property type="project" value="TreeGrafter"/>
</dbReference>
<evidence type="ECO:0000313" key="5">
    <source>
        <dbReference type="Proteomes" id="UP000194236"/>
    </source>
</evidence>
<dbReference type="AlphaFoldDB" id="A0A1Y3B5T9"/>
<accession>A0A1Y3B5T9</accession>
<comment type="caution">
    <text evidence="4">The sequence shown here is derived from an EMBL/GenBank/DDBJ whole genome shotgun (WGS) entry which is preliminary data.</text>
</comment>
<dbReference type="GO" id="GO:0030877">
    <property type="term" value="C:beta-catenin destruction complex"/>
    <property type="evidence" value="ECO:0007669"/>
    <property type="project" value="TreeGrafter"/>
</dbReference>
<dbReference type="Pfam" id="PF00514">
    <property type="entry name" value="Arm"/>
    <property type="match status" value="1"/>
</dbReference>
<feature type="compositionally biased region" description="Basic and acidic residues" evidence="3">
    <location>
        <begin position="803"/>
        <end position="817"/>
    </location>
</feature>
<feature type="compositionally biased region" description="Basic residues" evidence="3">
    <location>
        <begin position="747"/>
        <end position="759"/>
    </location>
</feature>
<dbReference type="Pfam" id="PF05923">
    <property type="entry name" value="APC_r"/>
    <property type="match status" value="3"/>
</dbReference>
<feature type="region of interest" description="Disordered" evidence="3">
    <location>
        <begin position="1078"/>
        <end position="1163"/>
    </location>
</feature>
<dbReference type="PANTHER" id="PTHR12607">
    <property type="entry name" value="ADENOMATOUS POLYPOSIS COLI PROTEIN FAMILY"/>
    <property type="match status" value="1"/>
</dbReference>
<dbReference type="GO" id="GO:0007026">
    <property type="term" value="P:negative regulation of microtubule depolymerization"/>
    <property type="evidence" value="ECO:0007669"/>
    <property type="project" value="TreeGrafter"/>
</dbReference>
<dbReference type="GO" id="GO:0008017">
    <property type="term" value="F:microtubule binding"/>
    <property type="evidence" value="ECO:0007669"/>
    <property type="project" value="TreeGrafter"/>
</dbReference>
<feature type="compositionally biased region" description="Basic residues" evidence="3">
    <location>
        <begin position="1091"/>
        <end position="1102"/>
    </location>
</feature>
<dbReference type="Proteomes" id="UP000194236">
    <property type="component" value="Unassembled WGS sequence"/>
</dbReference>
<feature type="region of interest" description="Disordered" evidence="3">
    <location>
        <begin position="803"/>
        <end position="839"/>
    </location>
</feature>
<dbReference type="GO" id="GO:0016477">
    <property type="term" value="P:cell migration"/>
    <property type="evidence" value="ECO:0007669"/>
    <property type="project" value="TreeGrafter"/>
</dbReference>
<dbReference type="GO" id="GO:0005881">
    <property type="term" value="C:cytoplasmic microtubule"/>
    <property type="evidence" value="ECO:0007669"/>
    <property type="project" value="TreeGrafter"/>
</dbReference>
<dbReference type="Gene3D" id="1.25.10.10">
    <property type="entry name" value="Leucine-rich Repeat Variant"/>
    <property type="match status" value="1"/>
</dbReference>
<evidence type="ECO:0000256" key="3">
    <source>
        <dbReference type="SAM" id="MobiDB-lite"/>
    </source>
</evidence>
<dbReference type="SMART" id="SM00185">
    <property type="entry name" value="ARM"/>
    <property type="match status" value="5"/>
</dbReference>
<dbReference type="InterPro" id="IPR026818">
    <property type="entry name" value="Apc_fam"/>
</dbReference>